<accession>F0VCL6</accession>
<reference evidence="7" key="1">
    <citation type="submission" date="2011-02" db="EMBL/GenBank/DDBJ databases">
        <authorList>
            <person name="Aslett M."/>
        </authorList>
    </citation>
    <scope>NUCLEOTIDE SEQUENCE</scope>
    <source>
        <strain evidence="7">Liverpool</strain>
    </source>
</reference>
<name>F0VCL6_NEOCL</name>
<protein>
    <submittedName>
        <fullName evidence="7">Os05g0488800 protein, related</fullName>
    </submittedName>
</protein>
<feature type="compositionally biased region" description="Gly residues" evidence="5">
    <location>
        <begin position="7"/>
        <end position="20"/>
    </location>
</feature>
<feature type="compositionally biased region" description="Basic and acidic residues" evidence="5">
    <location>
        <begin position="423"/>
        <end position="437"/>
    </location>
</feature>
<feature type="compositionally biased region" description="Low complexity" evidence="5">
    <location>
        <begin position="451"/>
        <end position="545"/>
    </location>
</feature>
<dbReference type="PANTHER" id="PTHR15710">
    <property type="entry name" value="E3 UBIQUITIN-PROTEIN LIGASE PRAJA"/>
    <property type="match status" value="1"/>
</dbReference>
<evidence type="ECO:0000256" key="2">
    <source>
        <dbReference type="ARBA" id="ARBA00022771"/>
    </source>
</evidence>
<feature type="compositionally biased region" description="Low complexity" evidence="5">
    <location>
        <begin position="378"/>
        <end position="392"/>
    </location>
</feature>
<evidence type="ECO:0000256" key="5">
    <source>
        <dbReference type="SAM" id="MobiDB-lite"/>
    </source>
</evidence>
<reference evidence="7" key="2">
    <citation type="submission" date="2011-03" db="EMBL/GenBank/DDBJ databases">
        <title>Comparative genomics and transcriptomics of Neospora caninum and Toxoplasma gondii.</title>
        <authorList>
            <person name="Reid A.J."/>
            <person name="Sohal A."/>
            <person name="Harris D."/>
            <person name="Quail M."/>
            <person name="Sanders M."/>
            <person name="Berriman M."/>
            <person name="Wastling J.M."/>
            <person name="Pain A."/>
        </authorList>
    </citation>
    <scope>NUCLEOTIDE SEQUENCE</scope>
    <source>
        <strain evidence="7">Liverpool</strain>
    </source>
</reference>
<feature type="region of interest" description="Disordered" evidence="5">
    <location>
        <begin position="91"/>
        <end position="112"/>
    </location>
</feature>
<evidence type="ECO:0000313" key="7">
    <source>
        <dbReference type="EMBL" id="CBZ51705.1"/>
    </source>
</evidence>
<dbReference type="FunFam" id="3.30.40.10:FF:000360">
    <property type="entry name" value="E3 ubiquitin-protein ligase, putative"/>
    <property type="match status" value="1"/>
</dbReference>
<dbReference type="SMART" id="SM00184">
    <property type="entry name" value="RING"/>
    <property type="match status" value="1"/>
</dbReference>
<dbReference type="OrthoDB" id="421575at2759"/>
<organism evidence="7 9">
    <name type="scientific">Neospora caninum (strain Liverpool)</name>
    <dbReference type="NCBI Taxonomy" id="572307"/>
    <lineage>
        <taxon>Eukaryota</taxon>
        <taxon>Sar</taxon>
        <taxon>Alveolata</taxon>
        <taxon>Apicomplexa</taxon>
        <taxon>Conoidasida</taxon>
        <taxon>Coccidia</taxon>
        <taxon>Eucoccidiorida</taxon>
        <taxon>Eimeriorina</taxon>
        <taxon>Sarcocystidae</taxon>
        <taxon>Neospora</taxon>
    </lineage>
</organism>
<proteinExistence type="predicted"/>
<evidence type="ECO:0000313" key="8">
    <source>
        <dbReference type="EMBL" id="CEL65657.1"/>
    </source>
</evidence>
<dbReference type="Pfam" id="PF13639">
    <property type="entry name" value="zf-RING_2"/>
    <property type="match status" value="1"/>
</dbReference>
<dbReference type="GO" id="GO:0008270">
    <property type="term" value="F:zinc ion binding"/>
    <property type="evidence" value="ECO:0007669"/>
    <property type="project" value="UniProtKB-KW"/>
</dbReference>
<feature type="region of interest" description="Disordered" evidence="5">
    <location>
        <begin position="1"/>
        <end position="53"/>
    </location>
</feature>
<evidence type="ECO:0000256" key="1">
    <source>
        <dbReference type="ARBA" id="ARBA00022723"/>
    </source>
</evidence>
<feature type="compositionally biased region" description="Basic and acidic residues" evidence="5">
    <location>
        <begin position="644"/>
        <end position="659"/>
    </location>
</feature>
<reference evidence="8" key="4">
    <citation type="journal article" date="2015" name="PLoS ONE">
        <title>Comprehensive Evaluation of Toxoplasma gondii VEG and Neospora caninum LIV Genomes with Tachyzoite Stage Transcriptome and Proteome Defines Novel Transcript Features.</title>
        <authorList>
            <person name="Ramaprasad A."/>
            <person name="Mourier T."/>
            <person name="Naeem R."/>
            <person name="Malas T.B."/>
            <person name="Moussa E."/>
            <person name="Panigrahi A."/>
            <person name="Vermont S.J."/>
            <person name="Otto T.D."/>
            <person name="Wastling J."/>
            <person name="Pain A."/>
        </authorList>
    </citation>
    <scope>NUCLEOTIDE SEQUENCE</scope>
    <source>
        <strain evidence="8">Liverpool</strain>
    </source>
</reference>
<dbReference type="eggNOG" id="KOG0800">
    <property type="taxonomic scope" value="Eukaryota"/>
</dbReference>
<dbReference type="InterPro" id="IPR013083">
    <property type="entry name" value="Znf_RING/FYVE/PHD"/>
</dbReference>
<evidence type="ECO:0000313" key="9">
    <source>
        <dbReference type="Proteomes" id="UP000007494"/>
    </source>
</evidence>
<dbReference type="Gene3D" id="3.30.40.10">
    <property type="entry name" value="Zinc/RING finger domain, C3HC4 (zinc finger)"/>
    <property type="match status" value="1"/>
</dbReference>
<reference evidence="9" key="3">
    <citation type="journal article" date="2012" name="PLoS Pathog.">
        <title>Comparative genomics of the apicomplexan parasites Toxoplasma gondii and Neospora caninum: Coccidia differing in host range and transmission strategy.</title>
        <authorList>
            <person name="Reid A.J."/>
            <person name="Vermont S.J."/>
            <person name="Cotton J.A."/>
            <person name="Harris D."/>
            <person name="Hill-Cawthorne G.A."/>
            <person name="Konen-Waisman S."/>
            <person name="Latham S.M."/>
            <person name="Mourier T."/>
            <person name="Norton R."/>
            <person name="Quail M.A."/>
            <person name="Sanders M."/>
            <person name="Shanmugam D."/>
            <person name="Sohal A."/>
            <person name="Wasmuth J.D."/>
            <person name="Brunk B."/>
            <person name="Grigg M.E."/>
            <person name="Howard J.C."/>
            <person name="Parkinson J."/>
            <person name="Roos D.S."/>
            <person name="Trees A.J."/>
            <person name="Berriman M."/>
            <person name="Pain A."/>
            <person name="Wastling J.M."/>
        </authorList>
    </citation>
    <scope>NUCLEOTIDE SEQUENCE [LARGE SCALE GENOMIC DNA]</scope>
    <source>
        <strain evidence="9">Liverpool</strain>
    </source>
</reference>
<dbReference type="InParanoid" id="F0VCL6"/>
<keyword evidence="1" id="KW-0479">Metal-binding</keyword>
<sequence>MGNNNSRGGGRPGHAPGGASGASNFVSSHRLASPASSATNPHSNATPSESPIRGHCYACDARGPATLDSASGDLRCDSCGAVGFVERLADGSVSGSSAPPSSSSGVPSGPTVSVATAPAAVVENAFGIPVADLMAQLIGGLAELQSDDPGMFFYGDGEFEHAAGGRPSSTRSSRQGGSLCPRVVFGSEQERQQQEDARRMMQAVFGTTDGPRAFGGGVSDNGAAQNAVAGQAPFIQIGNLVMQVLNQALSGGAGFGVGEEAMDQILTMIMQNDVNRYGSPPAAASVIRSLREETLTEEQAREAGPCAICQEDYRREDVVHRLTDDSSQCSHIFHRQCIIPWLEQHNSCPVCRFELPTDDAAYNQRRAELRNRVRSTLSSVAAAATNPSSSSPAPGPTEPAGGEGETVDQEAEGRRASASSSRPDQEATEGERGRDGELQASEVTEKDEEPPSVSASAPTSSATATAPSSSSSSSSPRSAAYSWVAGGSSSSSSSSPAGASSSSSASANAHSGGRSSAEASSGFPSSQPFQAFSFSTSQPSSSSGPRHVFPSSPPFFGVRGGFGLIPGVVHSAQFPAQFFPAAPGSAAGASAFGSAASGPPGGPGGQVFEATVGFDDPEAAQQQVQAMMQQIFTGLAGGPLGPQREQDEGRSAQPRRTDSGGDGCRQQ</sequence>
<dbReference type="SUPFAM" id="SSF57850">
    <property type="entry name" value="RING/U-box"/>
    <property type="match status" value="1"/>
</dbReference>
<dbReference type="AlphaFoldDB" id="F0VCL6"/>
<evidence type="ECO:0000256" key="3">
    <source>
        <dbReference type="ARBA" id="ARBA00022833"/>
    </source>
</evidence>
<dbReference type="GO" id="GO:0005737">
    <property type="term" value="C:cytoplasm"/>
    <property type="evidence" value="ECO:0007669"/>
    <property type="project" value="TreeGrafter"/>
</dbReference>
<keyword evidence="9" id="KW-1185">Reference proteome</keyword>
<evidence type="ECO:0000259" key="6">
    <source>
        <dbReference type="PROSITE" id="PS50089"/>
    </source>
</evidence>
<dbReference type="PANTHER" id="PTHR15710:SF243">
    <property type="entry name" value="E3 UBIQUITIN-PROTEIN LIGASE PRAJA-2 ISOFORM X1"/>
    <property type="match status" value="1"/>
</dbReference>
<dbReference type="RefSeq" id="XP_003881738.1">
    <property type="nucleotide sequence ID" value="XM_003881689.1"/>
</dbReference>
<dbReference type="PROSITE" id="PS50089">
    <property type="entry name" value="ZF_RING_2"/>
    <property type="match status" value="1"/>
</dbReference>
<dbReference type="CDD" id="cd16454">
    <property type="entry name" value="RING-H2_PA-TM-RING"/>
    <property type="match status" value="1"/>
</dbReference>
<dbReference type="Proteomes" id="UP000007494">
    <property type="component" value="Chromosome V"/>
</dbReference>
<evidence type="ECO:0000256" key="4">
    <source>
        <dbReference type="PROSITE-ProRule" id="PRU00175"/>
    </source>
</evidence>
<feature type="region of interest" description="Disordered" evidence="5">
    <location>
        <begin position="632"/>
        <end position="667"/>
    </location>
</feature>
<feature type="region of interest" description="Disordered" evidence="5">
    <location>
        <begin position="378"/>
        <end position="552"/>
    </location>
</feature>
<dbReference type="GO" id="GO:0061630">
    <property type="term" value="F:ubiquitin protein ligase activity"/>
    <property type="evidence" value="ECO:0007669"/>
    <property type="project" value="TreeGrafter"/>
</dbReference>
<dbReference type="InterPro" id="IPR001841">
    <property type="entry name" value="Znf_RING"/>
</dbReference>
<gene>
    <name evidence="8" type="ORF">BN1204_015000</name>
    <name evidence="7" type="ORF">NCLIV_015000</name>
</gene>
<dbReference type="GeneID" id="13444172"/>
<dbReference type="GO" id="GO:0016567">
    <property type="term" value="P:protein ubiquitination"/>
    <property type="evidence" value="ECO:0007669"/>
    <property type="project" value="TreeGrafter"/>
</dbReference>
<dbReference type="EMBL" id="LN714479">
    <property type="protein sequence ID" value="CEL65657.1"/>
    <property type="molecule type" value="Genomic_DNA"/>
</dbReference>
<feature type="compositionally biased region" description="Polar residues" evidence="5">
    <location>
        <begin position="34"/>
        <end position="49"/>
    </location>
</feature>
<dbReference type="OMA" id="AICQEDY"/>
<dbReference type="EMBL" id="FR823386">
    <property type="protein sequence ID" value="CBZ51705.1"/>
    <property type="molecule type" value="Genomic_DNA"/>
</dbReference>
<feature type="domain" description="RING-type" evidence="6">
    <location>
        <begin position="306"/>
        <end position="352"/>
    </location>
</feature>
<keyword evidence="2 4" id="KW-0863">Zinc-finger</keyword>
<dbReference type="VEuPathDB" id="ToxoDB:NCLIV_015000"/>
<keyword evidence="3" id="KW-0862">Zinc</keyword>